<proteinExistence type="predicted"/>
<accession>A0A543CR59</accession>
<evidence type="ECO:0000313" key="3">
    <source>
        <dbReference type="Proteomes" id="UP000316096"/>
    </source>
</evidence>
<dbReference type="PANTHER" id="PTHR39335:SF1">
    <property type="entry name" value="BLL4220 PROTEIN"/>
    <property type="match status" value="1"/>
</dbReference>
<dbReference type="OrthoDB" id="597632at2"/>
<protein>
    <submittedName>
        <fullName evidence="2">Secreted repeat protein with Y-X4-D motif</fullName>
    </submittedName>
</protein>
<reference evidence="2 3" key="1">
    <citation type="submission" date="2019-06" db="EMBL/GenBank/DDBJ databases">
        <title>Sequencing the genomes of 1000 actinobacteria strains.</title>
        <authorList>
            <person name="Klenk H.-P."/>
        </authorList>
    </citation>
    <scope>NUCLEOTIDE SEQUENCE [LARGE SCALE GENOMIC DNA]</scope>
    <source>
        <strain evidence="2 3">DSM 102200</strain>
    </source>
</reference>
<sequence>MRTMGMRRRITLAGTATVAGLMLAACGTGGNETAKPKNEVPAAATVAPGDAKAAPAAAARRWKGWLVLSDAQTPTLGTIVVNGKGLTVYRFDADTAKPSVSNCSGACARLWPPVKFTKKLRLKGIPRSSIGNIMTKDGICQATIDGRPAYTYARDTAPGQINGQGIGGKWFAMAPDGSKAGGGLVPGPPGQGSYGY</sequence>
<comment type="caution">
    <text evidence="2">The sequence shown here is derived from an EMBL/GenBank/DDBJ whole genome shotgun (WGS) entry which is preliminary data.</text>
</comment>
<name>A0A543CR59_9ACTN</name>
<dbReference type="Proteomes" id="UP000316096">
    <property type="component" value="Unassembled WGS sequence"/>
</dbReference>
<evidence type="ECO:0000313" key="2">
    <source>
        <dbReference type="EMBL" id="TQL99593.1"/>
    </source>
</evidence>
<gene>
    <name evidence="2" type="ORF">FB559_5288</name>
</gene>
<dbReference type="GO" id="GO:0043448">
    <property type="term" value="P:alkane catabolic process"/>
    <property type="evidence" value="ECO:0007669"/>
    <property type="project" value="TreeGrafter"/>
</dbReference>
<organism evidence="2 3">
    <name type="scientific">Actinoallomurus bryophytorum</name>
    <dbReference type="NCBI Taxonomy" id="1490222"/>
    <lineage>
        <taxon>Bacteria</taxon>
        <taxon>Bacillati</taxon>
        <taxon>Actinomycetota</taxon>
        <taxon>Actinomycetes</taxon>
        <taxon>Streptosporangiales</taxon>
        <taxon>Thermomonosporaceae</taxon>
        <taxon>Actinoallomurus</taxon>
    </lineage>
</organism>
<dbReference type="PROSITE" id="PS51257">
    <property type="entry name" value="PROKAR_LIPOPROTEIN"/>
    <property type="match status" value="1"/>
</dbReference>
<dbReference type="Pfam" id="PF03640">
    <property type="entry name" value="Lipoprotein_15"/>
    <property type="match status" value="2"/>
</dbReference>
<dbReference type="EMBL" id="VFOZ01000001">
    <property type="protein sequence ID" value="TQL99593.1"/>
    <property type="molecule type" value="Genomic_DNA"/>
</dbReference>
<keyword evidence="3" id="KW-1185">Reference proteome</keyword>
<dbReference type="RefSeq" id="WP_141958507.1">
    <property type="nucleotide sequence ID" value="NZ_VFOZ01000001.1"/>
</dbReference>
<dbReference type="PANTHER" id="PTHR39335">
    <property type="entry name" value="BLL4220 PROTEIN"/>
    <property type="match status" value="1"/>
</dbReference>
<dbReference type="InterPro" id="IPR005297">
    <property type="entry name" value="Lipoprotein_repeat"/>
</dbReference>
<feature type="chain" id="PRO_5039322602" evidence="1">
    <location>
        <begin position="25"/>
        <end position="196"/>
    </location>
</feature>
<dbReference type="AlphaFoldDB" id="A0A543CR59"/>
<evidence type="ECO:0000256" key="1">
    <source>
        <dbReference type="SAM" id="SignalP"/>
    </source>
</evidence>
<feature type="signal peptide" evidence="1">
    <location>
        <begin position="1"/>
        <end position="24"/>
    </location>
</feature>
<keyword evidence="1" id="KW-0732">Signal</keyword>